<evidence type="ECO:0000256" key="13">
    <source>
        <dbReference type="SAM" id="MobiDB-lite"/>
    </source>
</evidence>
<dbReference type="SUPFAM" id="SSF57667">
    <property type="entry name" value="beta-beta-alpha zinc fingers"/>
    <property type="match status" value="2"/>
</dbReference>
<dbReference type="PANTHER" id="PTHR46541:SF1">
    <property type="entry name" value="ZINC FINGER PROTEIN AEBP2"/>
    <property type="match status" value="1"/>
</dbReference>
<evidence type="ECO:0000256" key="7">
    <source>
        <dbReference type="ARBA" id="ARBA00022853"/>
    </source>
</evidence>
<evidence type="ECO:0000313" key="16">
    <source>
        <dbReference type="RefSeq" id="XP_034246117.1"/>
    </source>
</evidence>
<dbReference type="GO" id="GO:0008270">
    <property type="term" value="F:zinc ion binding"/>
    <property type="evidence" value="ECO:0007669"/>
    <property type="project" value="UniProtKB-KW"/>
</dbReference>
<dbReference type="GO" id="GO:0035098">
    <property type="term" value="C:ESC/E(Z) complex"/>
    <property type="evidence" value="ECO:0007669"/>
    <property type="project" value="TreeGrafter"/>
</dbReference>
<dbReference type="GeneID" id="117648060"/>
<dbReference type="CTD" id="35555"/>
<dbReference type="Pfam" id="PF26014">
    <property type="entry name" value="SH3_AEBP2_C"/>
    <property type="match status" value="1"/>
</dbReference>
<gene>
    <name evidence="16" type="primary">LOC117648060</name>
</gene>
<dbReference type="InterPro" id="IPR052130">
    <property type="entry name" value="AEBP2/jing_C2H2-ZnF"/>
</dbReference>
<dbReference type="AlphaFoldDB" id="A0A6P8ZC96"/>
<keyword evidence="5 12" id="KW-0863">Zinc-finger</keyword>
<dbReference type="InParanoid" id="A0A6P8ZC96"/>
<evidence type="ECO:0000256" key="1">
    <source>
        <dbReference type="ARBA" id="ARBA00004123"/>
    </source>
</evidence>
<accession>A0A6P8ZC96</accession>
<dbReference type="RefSeq" id="XP_034246117.1">
    <property type="nucleotide sequence ID" value="XM_034390226.1"/>
</dbReference>
<comment type="subcellular location">
    <subcellularLocation>
        <location evidence="1">Nucleus</location>
    </subcellularLocation>
</comment>
<organism evidence="16">
    <name type="scientific">Thrips palmi</name>
    <name type="common">Melon thrips</name>
    <dbReference type="NCBI Taxonomy" id="161013"/>
    <lineage>
        <taxon>Eukaryota</taxon>
        <taxon>Metazoa</taxon>
        <taxon>Ecdysozoa</taxon>
        <taxon>Arthropoda</taxon>
        <taxon>Hexapoda</taxon>
        <taxon>Insecta</taxon>
        <taxon>Pterygota</taxon>
        <taxon>Neoptera</taxon>
        <taxon>Paraneoptera</taxon>
        <taxon>Thysanoptera</taxon>
        <taxon>Terebrantia</taxon>
        <taxon>Thripoidea</taxon>
        <taxon>Thripidae</taxon>
        <taxon>Thrips</taxon>
    </lineage>
</organism>
<feature type="compositionally biased region" description="Low complexity" evidence="13">
    <location>
        <begin position="47"/>
        <end position="68"/>
    </location>
</feature>
<dbReference type="InterPro" id="IPR059034">
    <property type="entry name" value="SH3_AEBP2_C"/>
</dbReference>
<keyword evidence="9" id="KW-0804">Transcription</keyword>
<protein>
    <submittedName>
        <fullName evidence="16">Mucin-5AC</fullName>
    </submittedName>
</protein>
<dbReference type="Proteomes" id="UP000515158">
    <property type="component" value="Unplaced"/>
</dbReference>
<dbReference type="Gene3D" id="3.30.160.60">
    <property type="entry name" value="Classic Zinc Finger"/>
    <property type="match status" value="2"/>
</dbReference>
<evidence type="ECO:0000256" key="12">
    <source>
        <dbReference type="PROSITE-ProRule" id="PRU00042"/>
    </source>
</evidence>
<dbReference type="PROSITE" id="PS00028">
    <property type="entry name" value="ZINC_FINGER_C2H2_1"/>
    <property type="match status" value="2"/>
</dbReference>
<evidence type="ECO:0000256" key="11">
    <source>
        <dbReference type="ARBA" id="ARBA00037930"/>
    </source>
</evidence>
<keyword evidence="4" id="KW-0677">Repeat</keyword>
<sequence length="831" mass="89740">MNQCDVQWIHLDPLHANRFDDGVAVNGCSDYSSSSSSGHSDITDPGSPFSVSSEDSSAAPSPARTTPAAPTPAPAAPALKQDPQSAGGGVGVGATVGGGSWAWAGESELVQAVAVAVSPPPEAQPAAPTTASKCNVKRNLDGLEGLEGRRSPVNINSNNNLLSNKKLKVEPAPATTTTTALCVQTSTTPPFLETKKECFVKTEDATEGNGVQQTFEPDHRGKITHYYKPKKKPDEKRIPLVKAVTMGFTPFMPIIANKGSLHKIPPTPPDKSGQVIKSEPLSRKMMDIKVNSIFKCPAAFDVKKVSNGLLMSSKLPDVVPNETVQAKLDPDDKKLISMPSLFKSGSEKIKSELSLITSAVLPVALCSRLDEKWTTCSESPSSPKSSQTPAVASTPPFTPVPSEIPTVVSVSTPTKPVSNTTPIDRTVSSQSCLSIREQCNVKESRPGVTTDVVEKVSESVVPEAVISSNGQAEPVSDQLTVNTATTTTTTSSFLIPAPVGPKSPILSVPKSIRFPARSATKPQAEPQVDEVVSCLWTDCTLRFNCDSSLLEHLQGEHVNPQKTDSFVCHWVGCKVFGRSSCSRSWLERHVLSHGGNKPFRCIVDGCGMRFSSQLMLERHVNWHFKQSESPSSNGSAPRRSLDTPPNRLIKRCGKKLRYRRQPWSARQFDYFDSGIMEGLQYQLVVQAETMDLDRMPGSNVTLYSKIMAQRVQPDGSLSVLLRWFPRNCVEDEWVLKRDVRSTRTVRLTEYPESVESLSSAGGSVYSSPPSSPISVISASSTAEFEDEAPTTSTSNFWVLKAPAAMAKSVADSKPLQSRKSRRKPIKKAAVT</sequence>
<keyword evidence="3" id="KW-0479">Metal-binding</keyword>
<dbReference type="KEGG" id="tpal:117648060"/>
<comment type="similarity">
    <text evidence="11">Belongs to the AEBP2/jing C2H2-type zinc-finger family.</text>
</comment>
<evidence type="ECO:0000256" key="2">
    <source>
        <dbReference type="ARBA" id="ARBA00022491"/>
    </source>
</evidence>
<feature type="compositionally biased region" description="Low complexity" evidence="13">
    <location>
        <begin position="400"/>
        <end position="422"/>
    </location>
</feature>
<evidence type="ECO:0000256" key="10">
    <source>
        <dbReference type="ARBA" id="ARBA00023242"/>
    </source>
</evidence>
<feature type="region of interest" description="Disordered" evidence="13">
    <location>
        <begin position="376"/>
        <end position="424"/>
    </location>
</feature>
<name>A0A6P8ZC96_THRPL</name>
<feature type="compositionally biased region" description="Basic residues" evidence="13">
    <location>
        <begin position="816"/>
        <end position="831"/>
    </location>
</feature>
<evidence type="ECO:0000256" key="9">
    <source>
        <dbReference type="ARBA" id="ARBA00023163"/>
    </source>
</evidence>
<feature type="region of interest" description="Disordered" evidence="13">
    <location>
        <begin position="807"/>
        <end position="831"/>
    </location>
</feature>
<evidence type="ECO:0000256" key="4">
    <source>
        <dbReference type="ARBA" id="ARBA00022737"/>
    </source>
</evidence>
<dbReference type="PROSITE" id="PS50157">
    <property type="entry name" value="ZINC_FINGER_C2H2_2"/>
    <property type="match status" value="1"/>
</dbReference>
<dbReference type="GO" id="GO:0006357">
    <property type="term" value="P:regulation of transcription by RNA polymerase II"/>
    <property type="evidence" value="ECO:0007669"/>
    <property type="project" value="TreeGrafter"/>
</dbReference>
<evidence type="ECO:0000313" key="15">
    <source>
        <dbReference type="Proteomes" id="UP000515158"/>
    </source>
</evidence>
<dbReference type="OrthoDB" id="9984614at2759"/>
<dbReference type="PANTHER" id="PTHR46541">
    <property type="entry name" value="ZINC FINGER PROTEIN AEBP2"/>
    <property type="match status" value="1"/>
</dbReference>
<evidence type="ECO:0000256" key="3">
    <source>
        <dbReference type="ARBA" id="ARBA00022723"/>
    </source>
</evidence>
<evidence type="ECO:0000256" key="5">
    <source>
        <dbReference type="ARBA" id="ARBA00022771"/>
    </source>
</evidence>
<evidence type="ECO:0000256" key="8">
    <source>
        <dbReference type="ARBA" id="ARBA00023015"/>
    </source>
</evidence>
<reference evidence="16" key="1">
    <citation type="submission" date="2025-08" db="UniProtKB">
        <authorList>
            <consortium name="RefSeq"/>
        </authorList>
    </citation>
    <scope>IDENTIFICATION</scope>
    <source>
        <tissue evidence="16">Total insect</tissue>
    </source>
</reference>
<keyword evidence="8" id="KW-0805">Transcription regulation</keyword>
<keyword evidence="2" id="KW-0678">Repressor</keyword>
<keyword evidence="10" id="KW-0539">Nucleus</keyword>
<dbReference type="GO" id="GO:0006325">
    <property type="term" value="P:chromatin organization"/>
    <property type="evidence" value="ECO:0007669"/>
    <property type="project" value="UniProtKB-KW"/>
</dbReference>
<keyword evidence="6" id="KW-0862">Zinc</keyword>
<feature type="domain" description="C2H2-type" evidence="14">
    <location>
        <begin position="599"/>
        <end position="628"/>
    </location>
</feature>
<proteinExistence type="inferred from homology"/>
<evidence type="ECO:0000256" key="6">
    <source>
        <dbReference type="ARBA" id="ARBA00022833"/>
    </source>
</evidence>
<keyword evidence="15" id="KW-1185">Reference proteome</keyword>
<feature type="compositionally biased region" description="Low complexity" evidence="13">
    <location>
        <begin position="376"/>
        <end position="389"/>
    </location>
</feature>
<feature type="compositionally biased region" description="Low complexity" evidence="13">
    <location>
        <begin position="30"/>
        <end position="40"/>
    </location>
</feature>
<evidence type="ECO:0000259" key="14">
    <source>
        <dbReference type="PROSITE" id="PS50157"/>
    </source>
</evidence>
<feature type="region of interest" description="Disordered" evidence="13">
    <location>
        <begin position="30"/>
        <end position="92"/>
    </location>
</feature>
<dbReference type="SMART" id="SM00355">
    <property type="entry name" value="ZnF_C2H2"/>
    <property type="match status" value="3"/>
</dbReference>
<dbReference type="InterPro" id="IPR036236">
    <property type="entry name" value="Znf_C2H2_sf"/>
</dbReference>
<keyword evidence="7" id="KW-0156">Chromatin regulator</keyword>
<dbReference type="InterPro" id="IPR013087">
    <property type="entry name" value="Znf_C2H2_type"/>
</dbReference>